<evidence type="ECO:0000259" key="5">
    <source>
        <dbReference type="PROSITE" id="PS50931"/>
    </source>
</evidence>
<dbReference type="EMBL" id="JWHR01000050">
    <property type="protein sequence ID" value="KHS58094.1"/>
    <property type="molecule type" value="Genomic_DNA"/>
</dbReference>
<accession>A0A0B3VZ85</accession>
<dbReference type="GO" id="GO:0005829">
    <property type="term" value="C:cytosol"/>
    <property type="evidence" value="ECO:0007669"/>
    <property type="project" value="TreeGrafter"/>
</dbReference>
<evidence type="ECO:0000313" key="6">
    <source>
        <dbReference type="EMBL" id="KHS58094.1"/>
    </source>
</evidence>
<keyword evidence="3" id="KW-0238">DNA-binding</keyword>
<dbReference type="Pfam" id="PF03466">
    <property type="entry name" value="LysR_substrate"/>
    <property type="match status" value="1"/>
</dbReference>
<evidence type="ECO:0000256" key="2">
    <source>
        <dbReference type="ARBA" id="ARBA00023015"/>
    </source>
</evidence>
<dbReference type="PANTHER" id="PTHR30419:SF8">
    <property type="entry name" value="NITROGEN ASSIMILATION TRANSCRIPTIONAL ACTIVATOR-RELATED"/>
    <property type="match status" value="1"/>
</dbReference>
<dbReference type="AlphaFoldDB" id="A0A0B3VZ85"/>
<dbReference type="PROSITE" id="PS50931">
    <property type="entry name" value="HTH_LYSR"/>
    <property type="match status" value="1"/>
</dbReference>
<organism evidence="6 7">
    <name type="scientific">Terrisporobacter othiniensis</name>
    <dbReference type="NCBI Taxonomy" id="1577792"/>
    <lineage>
        <taxon>Bacteria</taxon>
        <taxon>Bacillati</taxon>
        <taxon>Bacillota</taxon>
        <taxon>Clostridia</taxon>
        <taxon>Peptostreptococcales</taxon>
        <taxon>Peptostreptococcaceae</taxon>
        <taxon>Terrisporobacter</taxon>
    </lineage>
</organism>
<dbReference type="RefSeq" id="WP_039678767.1">
    <property type="nucleotide sequence ID" value="NZ_JWHR01000050.1"/>
</dbReference>
<dbReference type="OrthoDB" id="1652954at2"/>
<comment type="similarity">
    <text evidence="1">Belongs to the LysR transcriptional regulatory family.</text>
</comment>
<sequence length="309" mass="34873">MSFKKLKYIITIAECRSISKAACELFISQPSLSSILSNMEKDLGVSLFDRSTNPISLTYAGEKYVETAKKILSLESNLKKELIDISTMKKGKITIGIPSVRGTHVLPLILPKFKKEYPGIDIHVIEGDSNYLEECLLSGKVDLVLTSLPSTDKRITCELLYEEKIMLACKKGYLNSQHLLDINSNIVNLNSLKDVDFILTKKNHRIRKLTEYVFDLFNFKPKIILETSNTATAFRLATSGIGVCFVSEMILNTTKPMNEFDLFNIENSPVKWNISISYLNSSYLSNVERSFIDFAKTVLKENAKNNSII</sequence>
<keyword evidence="4" id="KW-0804">Transcription</keyword>
<evidence type="ECO:0000256" key="4">
    <source>
        <dbReference type="ARBA" id="ARBA00023163"/>
    </source>
</evidence>
<dbReference type="InterPro" id="IPR036388">
    <property type="entry name" value="WH-like_DNA-bd_sf"/>
</dbReference>
<dbReference type="Gene3D" id="1.10.10.10">
    <property type="entry name" value="Winged helix-like DNA-binding domain superfamily/Winged helix DNA-binding domain"/>
    <property type="match status" value="1"/>
</dbReference>
<comment type="caution">
    <text evidence="6">The sequence shown here is derived from an EMBL/GenBank/DDBJ whole genome shotgun (WGS) entry which is preliminary data.</text>
</comment>
<keyword evidence="7" id="KW-1185">Reference proteome</keyword>
<evidence type="ECO:0000313" key="7">
    <source>
        <dbReference type="Proteomes" id="UP000031189"/>
    </source>
</evidence>
<dbReference type="InterPro" id="IPR036390">
    <property type="entry name" value="WH_DNA-bd_sf"/>
</dbReference>
<gene>
    <name evidence="6" type="ORF">QX51_04840</name>
</gene>
<dbReference type="SUPFAM" id="SSF46785">
    <property type="entry name" value="Winged helix' DNA-binding domain"/>
    <property type="match status" value="1"/>
</dbReference>
<evidence type="ECO:0000256" key="3">
    <source>
        <dbReference type="ARBA" id="ARBA00023125"/>
    </source>
</evidence>
<evidence type="ECO:0000256" key="1">
    <source>
        <dbReference type="ARBA" id="ARBA00009437"/>
    </source>
</evidence>
<keyword evidence="2" id="KW-0805">Transcription regulation</keyword>
<dbReference type="Gene3D" id="3.40.190.290">
    <property type="match status" value="1"/>
</dbReference>
<feature type="domain" description="HTH lysR-type" evidence="5">
    <location>
        <begin position="1"/>
        <end position="58"/>
    </location>
</feature>
<reference evidence="6 7" key="1">
    <citation type="submission" date="2014-12" db="EMBL/GenBank/DDBJ databases">
        <title>Draft genome sequence of Terrisporobacter sp. 08-306576, isolated from the blood culture of a bacteremia patient.</title>
        <authorList>
            <person name="Lund L.C."/>
            <person name="Sydenham T.V."/>
            <person name="Hogh S.V."/>
            <person name="Skov M.N."/>
            <person name="Kemp M."/>
            <person name="Justesen U.S."/>
        </authorList>
    </citation>
    <scope>NUCLEOTIDE SEQUENCE [LARGE SCALE GENOMIC DNA]</scope>
    <source>
        <strain evidence="6 7">08-306576</strain>
    </source>
</reference>
<name>A0A0B3VZ85_9FIRM</name>
<dbReference type="SUPFAM" id="SSF53850">
    <property type="entry name" value="Periplasmic binding protein-like II"/>
    <property type="match status" value="1"/>
</dbReference>
<dbReference type="GO" id="GO:0003700">
    <property type="term" value="F:DNA-binding transcription factor activity"/>
    <property type="evidence" value="ECO:0007669"/>
    <property type="project" value="InterPro"/>
</dbReference>
<dbReference type="GO" id="GO:0003677">
    <property type="term" value="F:DNA binding"/>
    <property type="evidence" value="ECO:0007669"/>
    <property type="project" value="UniProtKB-KW"/>
</dbReference>
<dbReference type="InterPro" id="IPR005119">
    <property type="entry name" value="LysR_subst-bd"/>
</dbReference>
<dbReference type="FunFam" id="1.10.10.10:FF:000001">
    <property type="entry name" value="LysR family transcriptional regulator"/>
    <property type="match status" value="1"/>
</dbReference>
<dbReference type="Pfam" id="PF00126">
    <property type="entry name" value="HTH_1"/>
    <property type="match status" value="1"/>
</dbReference>
<dbReference type="PANTHER" id="PTHR30419">
    <property type="entry name" value="HTH-TYPE TRANSCRIPTIONAL REGULATOR YBHD"/>
    <property type="match status" value="1"/>
</dbReference>
<dbReference type="CDD" id="cd05466">
    <property type="entry name" value="PBP2_LTTR_substrate"/>
    <property type="match status" value="1"/>
</dbReference>
<protein>
    <recommendedName>
        <fullName evidence="5">HTH lysR-type domain-containing protein</fullName>
    </recommendedName>
</protein>
<dbReference type="InterPro" id="IPR050950">
    <property type="entry name" value="HTH-type_LysR_regulators"/>
</dbReference>
<proteinExistence type="inferred from homology"/>
<dbReference type="PRINTS" id="PR00039">
    <property type="entry name" value="HTHLYSR"/>
</dbReference>
<dbReference type="STRING" id="1577792.QX51_04840"/>
<dbReference type="InterPro" id="IPR000847">
    <property type="entry name" value="LysR_HTH_N"/>
</dbReference>
<dbReference type="Proteomes" id="UP000031189">
    <property type="component" value="Unassembled WGS sequence"/>
</dbReference>